<evidence type="ECO:0000313" key="1">
    <source>
        <dbReference type="EMBL" id="TGX81331.1"/>
    </source>
</evidence>
<reference evidence="1" key="1">
    <citation type="submission" date="2019-04" db="EMBL/GenBank/DDBJ databases">
        <title>Microbes associate with the intestines of laboratory mice.</title>
        <authorList>
            <person name="Navarre W."/>
            <person name="Wong E."/>
            <person name="Huang K."/>
            <person name="Tropini C."/>
            <person name="Ng K."/>
            <person name="Yu B."/>
        </authorList>
    </citation>
    <scope>NUCLEOTIDE SEQUENCE</scope>
    <source>
        <strain evidence="1">NM73_A23</strain>
    </source>
</reference>
<name>A0AC61QNP7_9BACT</name>
<accession>A0AC61QNP7</accession>
<evidence type="ECO:0000313" key="2">
    <source>
        <dbReference type="Proteomes" id="UP000308886"/>
    </source>
</evidence>
<dbReference type="Proteomes" id="UP000308886">
    <property type="component" value="Unassembled WGS sequence"/>
</dbReference>
<proteinExistence type="predicted"/>
<comment type="caution">
    <text evidence="1">The sequence shown here is derived from an EMBL/GenBank/DDBJ whole genome shotgun (WGS) entry which is preliminary data.</text>
</comment>
<keyword evidence="1" id="KW-0418">Kinase</keyword>
<sequence length="1356" mass="151599">MGMISCDMFPDLPYFSYFCNEMLTDSTMTNRILTLILAFSFSVLTAVAQLQFKGLPLTGRLSSNMINSVFQDKAGFIYFGTVTGLNRFDGYSVQTFHNKRHGAVLTSDNFIEDIQQSSNREMWIKTGKGYVIFNPATEQFEDNVKQRMTDIGVPDKPNIARIEDDYEWFYVKNKGIYRRKAGEDKAVKVEDRTGCFRKEDVMDIKKINAAQMAVVDSHGDLMLIDTEANKVVRKLVNPLNPSRIFSIYQIFVDKNRDLWVYGETGVWIYNFNSGGWSANYQGVSLKMPLIKTIINDRNDNVWIGFDHAGIWKITPKGEIHKALNVQGNDQSLSNNSVTALLEDRAGTLWVGTRKSGVSMYNHQTAKFDFNAFPDVNAILCRQNGEIWLGTDCDGVIRWNPSTGSREPMKAMFTSGHNVYAVVCMAEGRGGSVWVGTYNGGLFRIGGGKTESFTIADGLVSNHIWSIMETSDGNLLLATLGGGLQLFNPATKESEVFRTENSGLGSDYVTSLSKGGKGIIYAATSWGLSVFDTKTKKVTNMTGNKRGDQLFSNPNINQVLVDSRGLVWLATYSGMNIYDRRNDKVYIVETGSQKTPEFILGVAEDSSGQMWASVGSRIINIKVKSHGKKGYSFETLTFDNRYGQHGSDFNQRSFCLLPSGKMLVGGLHGVTGINPADIYFDKKTPQLFFTGLTIRNNVIVPMKEYDGRVILDKALNCLGELNLSSDEDDFSVSFATEDYYNADKIRYRYRLVGFNDEWVELPEGGLPQVSYASLPSGSYELQVKAIGPNGVVPEEYKALKINVANPFYLSAWAWAVYLVLIAMVVYGVISVVKRHEQQKFREREREEAARKQEEINQMKFRFFTNISHELRTPLTLIFAPVEALLTREHDETSLRQLNIIQANATRLLNLVNQILDFRKSEMSGLKLNATSGDVIGFVKSISDSFLMFSEKKDVEFAFHASQDRLQMDYDEDKMGKIVMNLLSNAFKFTPANGKVSLSIDVEEGNMVMKVADTGVGISDEAKLHVFDRFYQASESMNSHLAGTGIGLSLVSEYAKIHNGTVTVTDNAGGGTVFTVVIPIVCNAQPAAEPVVQEPLPCQEEEAVAEPQKETILLVDDNHDILDFISAELSGTYHIVTAHDGIEALKQVARHRPDLIVSDIMMPEMDGIELCRKLKGDEATASIPVFLLTAKHDVAAKIEGLTLGADEYMTKPFNMDVLKLRIKNILALRKKGARRALIDPEPEPLAITSLDEQLIEKAVKYVEENMKRSNLSVEELAAHLGMSRTHLFKRLKQLTGKPPIEFIRILRLKRAAQYLRESQLNVQQISYKCGFSTPKHFAKYFKEEFGVAPSVYQENEGA</sequence>
<gene>
    <name evidence="1" type="ORF">E5358_10900</name>
</gene>
<keyword evidence="1" id="KW-0808">Transferase</keyword>
<dbReference type="EMBL" id="SRZC01000018">
    <property type="protein sequence ID" value="TGX81331.1"/>
    <property type="molecule type" value="Genomic_DNA"/>
</dbReference>
<keyword evidence="2" id="KW-1185">Reference proteome</keyword>
<protein>
    <submittedName>
        <fullName evidence="1">Hybrid sensor histidine kinase/response regulator</fullName>
    </submittedName>
</protein>
<organism evidence="1 2">
    <name type="scientific">Palleniella muris</name>
    <dbReference type="NCBI Taxonomy" id="3038145"/>
    <lineage>
        <taxon>Bacteria</taxon>
        <taxon>Pseudomonadati</taxon>
        <taxon>Bacteroidota</taxon>
        <taxon>Bacteroidia</taxon>
        <taxon>Bacteroidales</taxon>
        <taxon>Prevotellaceae</taxon>
        <taxon>Palleniella</taxon>
    </lineage>
</organism>